<gene>
    <name evidence="3" type="ORF">FE251_04785</name>
</gene>
<keyword evidence="4" id="KW-1185">Reference proteome</keyword>
<keyword evidence="2" id="KW-0812">Transmembrane</keyword>
<evidence type="ECO:0000313" key="3">
    <source>
        <dbReference type="EMBL" id="QDB78768.1"/>
    </source>
</evidence>
<protein>
    <submittedName>
        <fullName evidence="3">DUF4233 domain-containing protein</fullName>
    </submittedName>
</protein>
<keyword evidence="2" id="KW-0472">Membrane</keyword>
<organism evidence="3 4">
    <name type="scientific">Georgenia wutianyii</name>
    <dbReference type="NCBI Taxonomy" id="2585135"/>
    <lineage>
        <taxon>Bacteria</taxon>
        <taxon>Bacillati</taxon>
        <taxon>Actinomycetota</taxon>
        <taxon>Actinomycetes</taxon>
        <taxon>Micrococcales</taxon>
        <taxon>Bogoriellaceae</taxon>
        <taxon>Georgenia</taxon>
    </lineage>
</organism>
<name>A0ABX5VKT6_9MICO</name>
<feature type="region of interest" description="Disordered" evidence="1">
    <location>
        <begin position="120"/>
        <end position="140"/>
    </location>
</feature>
<sequence length="140" mass="14717">MSRPTRSARALFAATLLISEAFVVLFAGLVVYGLRLTSVPVLLVGGGVLALWALVAGALVRRGVAGYVLGSMLQVALLATGVVVPMMFIVGAVFAVLWLVSLRVGSQIDAERVVREREEREYQARAGEGPAVTGDAPPAR</sequence>
<accession>A0ABX5VKT6</accession>
<dbReference type="Proteomes" id="UP000313948">
    <property type="component" value="Chromosome"/>
</dbReference>
<evidence type="ECO:0000256" key="1">
    <source>
        <dbReference type="SAM" id="MobiDB-lite"/>
    </source>
</evidence>
<keyword evidence="2" id="KW-1133">Transmembrane helix</keyword>
<reference evidence="3 4" key="1">
    <citation type="submission" date="2019-05" db="EMBL/GenBank/DDBJ databases">
        <title>Georgenia *** sp. nov., and Georgenia *** sp. nov., isolated from the intestinal contents of plateau pika (Ochotona curzoniae) in the Qinghai-Tibet plateau of China.</title>
        <authorList>
            <person name="Tian Z."/>
        </authorList>
    </citation>
    <scope>NUCLEOTIDE SEQUENCE [LARGE SCALE GENOMIC DNA]</scope>
    <source>
        <strain evidence="3 4">Z294</strain>
    </source>
</reference>
<feature type="transmembrane region" description="Helical" evidence="2">
    <location>
        <begin position="72"/>
        <end position="100"/>
    </location>
</feature>
<dbReference type="RefSeq" id="WP_139073647.1">
    <property type="nucleotide sequence ID" value="NZ_CP040899.1"/>
</dbReference>
<proteinExistence type="predicted"/>
<dbReference type="Pfam" id="PF14017">
    <property type="entry name" value="DUF4233"/>
    <property type="match status" value="1"/>
</dbReference>
<feature type="transmembrane region" description="Helical" evidence="2">
    <location>
        <begin position="12"/>
        <end position="34"/>
    </location>
</feature>
<evidence type="ECO:0000313" key="4">
    <source>
        <dbReference type="Proteomes" id="UP000313948"/>
    </source>
</evidence>
<dbReference type="InterPro" id="IPR025327">
    <property type="entry name" value="DUF4233"/>
</dbReference>
<evidence type="ECO:0000256" key="2">
    <source>
        <dbReference type="SAM" id="Phobius"/>
    </source>
</evidence>
<dbReference type="EMBL" id="CP040899">
    <property type="protein sequence ID" value="QDB78768.1"/>
    <property type="molecule type" value="Genomic_DNA"/>
</dbReference>
<feature type="transmembrane region" description="Helical" evidence="2">
    <location>
        <begin position="40"/>
        <end position="60"/>
    </location>
</feature>